<organism evidence="1 2">
    <name type="scientific">Candidatus Clostridium radicumherbarum</name>
    <dbReference type="NCBI Taxonomy" id="3381662"/>
    <lineage>
        <taxon>Bacteria</taxon>
        <taxon>Bacillati</taxon>
        <taxon>Bacillota</taxon>
        <taxon>Clostridia</taxon>
        <taxon>Eubacteriales</taxon>
        <taxon>Clostridiaceae</taxon>
        <taxon>Clostridium</taxon>
    </lineage>
</organism>
<evidence type="ECO:0000313" key="1">
    <source>
        <dbReference type="EMBL" id="MFL0267237.1"/>
    </source>
</evidence>
<protein>
    <submittedName>
        <fullName evidence="1">Uncharacterized protein</fullName>
    </submittedName>
</protein>
<sequence>MRFEKLGFLTNKSTKTGRLITIDNWELYQVELKQTNKGSNKDLTKSQQRPNT</sequence>
<evidence type="ECO:0000313" key="2">
    <source>
        <dbReference type="Proteomes" id="UP001623661"/>
    </source>
</evidence>
<dbReference type="RefSeq" id="WP_406763845.1">
    <property type="nucleotide sequence ID" value="NZ_JBJHZY010000001.1"/>
</dbReference>
<comment type="caution">
    <text evidence="1">The sequence shown here is derived from an EMBL/GenBank/DDBJ whole genome shotgun (WGS) entry which is preliminary data.</text>
</comment>
<reference evidence="1 2" key="1">
    <citation type="submission" date="2024-11" db="EMBL/GenBank/DDBJ databases">
        <authorList>
            <person name="Heng Y.C."/>
            <person name="Lim A.C.H."/>
            <person name="Lee J.K.Y."/>
            <person name="Kittelmann S."/>
        </authorList>
    </citation>
    <scope>NUCLEOTIDE SEQUENCE [LARGE SCALE GENOMIC DNA]</scope>
    <source>
        <strain evidence="1 2">WILCCON 0202</strain>
    </source>
</reference>
<dbReference type="Proteomes" id="UP001623661">
    <property type="component" value="Unassembled WGS sequence"/>
</dbReference>
<proteinExistence type="predicted"/>
<accession>A0ABW8TP72</accession>
<keyword evidence="2" id="KW-1185">Reference proteome</keyword>
<dbReference type="EMBL" id="JBJHZY010000001">
    <property type="protein sequence ID" value="MFL0267237.1"/>
    <property type="molecule type" value="Genomic_DNA"/>
</dbReference>
<name>A0ABW8TP72_9CLOT</name>
<gene>
    <name evidence="1" type="ORF">ACJDUH_03895</name>
</gene>